<dbReference type="PROSITE" id="PS51093">
    <property type="entry name" value="PTS_EIIA_TYPE_1"/>
    <property type="match status" value="1"/>
</dbReference>
<name>A0A3B0PX23_9BACT</name>
<dbReference type="PROSITE" id="PS00371">
    <property type="entry name" value="PTS_EIIA_TYPE_1_HIS"/>
    <property type="match status" value="1"/>
</dbReference>
<dbReference type="PANTHER" id="PTHR45008">
    <property type="entry name" value="PTS SYSTEM GLUCOSE-SPECIFIC EIIA COMPONENT"/>
    <property type="match status" value="1"/>
</dbReference>
<dbReference type="EC" id="2.7.1.69" evidence="8"/>
<evidence type="ECO:0000256" key="2">
    <source>
        <dbReference type="ARBA" id="ARBA00022448"/>
    </source>
</evidence>
<dbReference type="InterPro" id="IPR011055">
    <property type="entry name" value="Dup_hybrid_motif"/>
</dbReference>
<dbReference type="SUPFAM" id="SSF51261">
    <property type="entry name" value="Duplicated hybrid motif"/>
    <property type="match status" value="1"/>
</dbReference>
<keyword evidence="6" id="KW-0418">Kinase</keyword>
<dbReference type="Proteomes" id="UP000257559">
    <property type="component" value="Chromosome"/>
</dbReference>
<dbReference type="Gene3D" id="2.70.70.10">
    <property type="entry name" value="Glucose Permease (Domain IIA)"/>
    <property type="match status" value="1"/>
</dbReference>
<dbReference type="KEGG" id="medw:NCTC10132_01112"/>
<keyword evidence="9" id="KW-1185">Reference proteome</keyword>
<keyword evidence="3" id="KW-0762">Sugar transport</keyword>
<dbReference type="NCBIfam" id="TIGR00830">
    <property type="entry name" value="PTBA"/>
    <property type="match status" value="1"/>
</dbReference>
<dbReference type="EC" id="2.7.1.-" evidence="8"/>
<dbReference type="EMBL" id="LS991951">
    <property type="protein sequence ID" value="SYV97744.1"/>
    <property type="molecule type" value="Genomic_DNA"/>
</dbReference>
<dbReference type="Pfam" id="PF00358">
    <property type="entry name" value="PTS_EIIA_1"/>
    <property type="match status" value="1"/>
</dbReference>
<proteinExistence type="predicted"/>
<feature type="domain" description="PTS EIIA type-1" evidence="7">
    <location>
        <begin position="1"/>
        <end position="100"/>
    </location>
</feature>
<evidence type="ECO:0000256" key="4">
    <source>
        <dbReference type="ARBA" id="ARBA00022679"/>
    </source>
</evidence>
<keyword evidence="5" id="KW-0598">Phosphotransferase system</keyword>
<evidence type="ECO:0000256" key="5">
    <source>
        <dbReference type="ARBA" id="ARBA00022683"/>
    </source>
</evidence>
<comment type="subcellular location">
    <subcellularLocation>
        <location evidence="1">Cytoplasm</location>
    </subcellularLocation>
</comment>
<organism evidence="8 9">
    <name type="scientific">Mycoplasmopsis edwardii</name>
    <dbReference type="NCBI Taxonomy" id="53558"/>
    <lineage>
        <taxon>Bacteria</taxon>
        <taxon>Bacillati</taxon>
        <taxon>Mycoplasmatota</taxon>
        <taxon>Mycoplasmoidales</taxon>
        <taxon>Metamycoplasmataceae</taxon>
        <taxon>Mycoplasmopsis</taxon>
    </lineage>
</organism>
<sequence>MGDGFAIKFQSEKVGNVYAPVSGEITMVYPSKHAYGIETKEGAKVLVHIGIDTVKLDGKGFKSYVQEGTRVKAGDKLASVDLGLLKKNKIKSDVVVIILNEGSKNQFTLEEGKNKAYTKSELIGKIR</sequence>
<evidence type="ECO:0000313" key="8">
    <source>
        <dbReference type="EMBL" id="SYV97744.1"/>
    </source>
</evidence>
<dbReference type="AlphaFoldDB" id="A0A3B0PX23"/>
<keyword evidence="4 8" id="KW-0808">Transferase</keyword>
<dbReference type="GO" id="GO:0005737">
    <property type="term" value="C:cytoplasm"/>
    <property type="evidence" value="ECO:0007669"/>
    <property type="project" value="UniProtKB-SubCell"/>
</dbReference>
<dbReference type="GO" id="GO:0009401">
    <property type="term" value="P:phosphoenolpyruvate-dependent sugar phosphotransferase system"/>
    <property type="evidence" value="ECO:0007669"/>
    <property type="project" value="UniProtKB-KW"/>
</dbReference>
<evidence type="ECO:0000313" key="9">
    <source>
        <dbReference type="Proteomes" id="UP000257559"/>
    </source>
</evidence>
<evidence type="ECO:0000256" key="1">
    <source>
        <dbReference type="ARBA" id="ARBA00004496"/>
    </source>
</evidence>
<evidence type="ECO:0000256" key="6">
    <source>
        <dbReference type="ARBA" id="ARBA00022777"/>
    </source>
</evidence>
<dbReference type="InterPro" id="IPR050890">
    <property type="entry name" value="PTS_EIIA_component"/>
</dbReference>
<evidence type="ECO:0000256" key="3">
    <source>
        <dbReference type="ARBA" id="ARBA00022597"/>
    </source>
</evidence>
<keyword evidence="2" id="KW-0813">Transport</keyword>
<dbReference type="InterPro" id="IPR001127">
    <property type="entry name" value="PTS_EIIA_1_perm"/>
</dbReference>
<evidence type="ECO:0000259" key="7">
    <source>
        <dbReference type="PROSITE" id="PS51093"/>
    </source>
</evidence>
<accession>A0A3B0PX23</accession>
<protein>
    <submittedName>
        <fullName evidence="8">Pts system enzyme IIA component</fullName>
        <ecNumber evidence="8">2.7.1.-</ecNumber>
        <ecNumber evidence="8">2.7.1.69</ecNumber>
    </submittedName>
</protein>
<dbReference type="GO" id="GO:0016301">
    <property type="term" value="F:kinase activity"/>
    <property type="evidence" value="ECO:0007669"/>
    <property type="project" value="UniProtKB-KW"/>
</dbReference>
<reference evidence="9" key="1">
    <citation type="submission" date="2018-06" db="EMBL/GenBank/DDBJ databases">
        <authorList>
            <consortium name="Pathogen Informatics"/>
        </authorList>
    </citation>
    <scope>NUCLEOTIDE SEQUENCE [LARGE SCALE GENOMIC DNA]</scope>
    <source>
        <strain evidence="9">NCTC10132</strain>
    </source>
</reference>
<gene>
    <name evidence="8" type="primary">bglP</name>
    <name evidence="8" type="ORF">NCTC10132_01112</name>
</gene>
<dbReference type="PANTHER" id="PTHR45008:SF1">
    <property type="entry name" value="PTS SYSTEM GLUCOSE-SPECIFIC EIIA COMPONENT"/>
    <property type="match status" value="1"/>
</dbReference>